<sequence length="208" mass="22357">MAGDWRMAEIASAEPSKTELRGKKAWYIVHAVGSATHALPNGTSRLKYSTSPPTFPAKEKNLEPIIDEVMYFIIVLAFNHLKLVVAVPDIDNTATKTEICLAKLASMAAKRKSGRLEVYDSVIEEPLSEHLLKAPSAAGESLPPPPAAVDKADNDGDSSTYDSGIEKKRARFGDVATATAICMVVGERQKRGILLEIVLLAIEGAQNG</sequence>
<dbReference type="OrthoDB" id="3924768at2759"/>
<gene>
    <name evidence="2" type="ORF">FGG08_003245</name>
</gene>
<evidence type="ECO:0000313" key="3">
    <source>
        <dbReference type="Proteomes" id="UP000698800"/>
    </source>
</evidence>
<evidence type="ECO:0000256" key="1">
    <source>
        <dbReference type="SAM" id="MobiDB-lite"/>
    </source>
</evidence>
<reference evidence="2" key="1">
    <citation type="submission" date="2021-03" db="EMBL/GenBank/DDBJ databases">
        <title>Comparative genomics and phylogenomic investigation of the class Geoglossomycetes provide insights into ecological specialization and systematics.</title>
        <authorList>
            <person name="Melie T."/>
            <person name="Pirro S."/>
            <person name="Miller A.N."/>
            <person name="Quandt A."/>
        </authorList>
    </citation>
    <scope>NUCLEOTIDE SEQUENCE</scope>
    <source>
        <strain evidence="2">GBOQ0MN5Z8</strain>
    </source>
</reference>
<proteinExistence type="predicted"/>
<organism evidence="2 3">
    <name type="scientific">Glutinoglossum americanum</name>
    <dbReference type="NCBI Taxonomy" id="1670608"/>
    <lineage>
        <taxon>Eukaryota</taxon>
        <taxon>Fungi</taxon>
        <taxon>Dikarya</taxon>
        <taxon>Ascomycota</taxon>
        <taxon>Pezizomycotina</taxon>
        <taxon>Geoglossomycetes</taxon>
        <taxon>Geoglossales</taxon>
        <taxon>Geoglossaceae</taxon>
        <taxon>Glutinoglossum</taxon>
    </lineage>
</organism>
<protein>
    <submittedName>
        <fullName evidence="2">Uncharacterized protein</fullName>
    </submittedName>
</protein>
<accession>A0A9P8I7L4</accession>
<evidence type="ECO:0000313" key="2">
    <source>
        <dbReference type="EMBL" id="KAH0542308.1"/>
    </source>
</evidence>
<comment type="caution">
    <text evidence="2">The sequence shown here is derived from an EMBL/GenBank/DDBJ whole genome shotgun (WGS) entry which is preliminary data.</text>
</comment>
<name>A0A9P8I7L4_9PEZI</name>
<dbReference type="AlphaFoldDB" id="A0A9P8I7L4"/>
<feature type="region of interest" description="Disordered" evidence="1">
    <location>
        <begin position="135"/>
        <end position="163"/>
    </location>
</feature>
<dbReference type="Proteomes" id="UP000698800">
    <property type="component" value="Unassembled WGS sequence"/>
</dbReference>
<dbReference type="EMBL" id="JAGHQL010000056">
    <property type="protein sequence ID" value="KAH0542308.1"/>
    <property type="molecule type" value="Genomic_DNA"/>
</dbReference>
<keyword evidence="3" id="KW-1185">Reference proteome</keyword>